<evidence type="ECO:0000313" key="2">
    <source>
        <dbReference type="Proteomes" id="UP000239504"/>
    </source>
</evidence>
<proteinExistence type="predicted"/>
<protein>
    <submittedName>
        <fullName evidence="1">CopG family transcriptional regulator</fullName>
    </submittedName>
</protein>
<keyword evidence="2" id="KW-1185">Reference proteome</keyword>
<dbReference type="AlphaFoldDB" id="A0A2S7K9R7"/>
<dbReference type="OrthoDB" id="9803941at2"/>
<accession>A0A2S7K9R7</accession>
<reference evidence="1 2" key="1">
    <citation type="submission" date="2017-12" db="EMBL/GenBank/DDBJ databases">
        <authorList>
            <person name="Hurst M.R.H."/>
        </authorList>
    </citation>
    <scope>NUCLEOTIDE SEQUENCE [LARGE SCALE GENOMIC DNA]</scope>
    <source>
        <strain evidence="1 2">SY-3-19</strain>
    </source>
</reference>
<dbReference type="RefSeq" id="WP_104828874.1">
    <property type="nucleotide sequence ID" value="NZ_PJCH01000003.1"/>
</dbReference>
<comment type="caution">
    <text evidence="1">The sequence shown here is derived from an EMBL/GenBank/DDBJ whole genome shotgun (WGS) entry which is preliminary data.</text>
</comment>
<name>A0A2S7K9R7_9PROT</name>
<evidence type="ECO:0000313" key="1">
    <source>
        <dbReference type="EMBL" id="PQA89237.1"/>
    </source>
</evidence>
<dbReference type="Proteomes" id="UP000239504">
    <property type="component" value="Unassembled WGS sequence"/>
</dbReference>
<gene>
    <name evidence="1" type="ORF">CW354_04685</name>
</gene>
<dbReference type="EMBL" id="PJCH01000003">
    <property type="protein sequence ID" value="PQA89237.1"/>
    <property type="molecule type" value="Genomic_DNA"/>
</dbReference>
<sequence length="150" mass="16572">MTKPRINIHISREAERLLDKAAGPGVTKTSLVDAAIKQLLAPKDDKSETAALVRRLDRMTRQMERLADDGAAQTETLALYVLYYLCITPPLPENSRAGAEALGRQRFEHFIGQVGDRLMGKERYVDSLLAHMGLEETSAPKATTPLEAVQ</sequence>
<organism evidence="1 2">
    <name type="scientific">Hyphococcus luteus</name>
    <dbReference type="NCBI Taxonomy" id="2058213"/>
    <lineage>
        <taxon>Bacteria</taxon>
        <taxon>Pseudomonadati</taxon>
        <taxon>Pseudomonadota</taxon>
        <taxon>Alphaproteobacteria</taxon>
        <taxon>Parvularculales</taxon>
        <taxon>Parvularculaceae</taxon>
        <taxon>Hyphococcus</taxon>
    </lineage>
</organism>